<feature type="binding site" evidence="10 13">
    <location>
        <position position="239"/>
    </location>
    <ligand>
        <name>Mg(2+)</name>
        <dbReference type="ChEBI" id="CHEBI:18420"/>
    </ligand>
</feature>
<keyword evidence="10" id="KW-0963">Cytoplasm</keyword>
<dbReference type="SUPFAM" id="SSF54826">
    <property type="entry name" value="Enolase N-terminal domain-like"/>
    <property type="match status" value="1"/>
</dbReference>
<keyword evidence="8 10" id="KW-0456">Lyase</keyword>
<dbReference type="SFLD" id="SFLDF00002">
    <property type="entry name" value="enolase"/>
    <property type="match status" value="1"/>
</dbReference>
<dbReference type="Gene3D" id="3.20.20.120">
    <property type="entry name" value="Enolase-like C-terminal domain"/>
    <property type="match status" value="1"/>
</dbReference>
<feature type="binding site" evidence="10">
    <location>
        <position position="362"/>
    </location>
    <ligand>
        <name>(2R)-2-phosphoglycerate</name>
        <dbReference type="ChEBI" id="CHEBI:58289"/>
    </ligand>
</feature>
<comment type="cofactor">
    <cofactor evidence="10">
        <name>Mg(2+)</name>
        <dbReference type="ChEBI" id="CHEBI:18420"/>
    </cofactor>
    <text evidence="10">Binds a second Mg(2+) ion via substrate during catalysis.</text>
</comment>
<evidence type="ECO:0000256" key="11">
    <source>
        <dbReference type="PIRSR" id="PIRSR001400-1"/>
    </source>
</evidence>
<dbReference type="InterPro" id="IPR020809">
    <property type="entry name" value="Enolase_CS"/>
</dbReference>
<evidence type="ECO:0000313" key="16">
    <source>
        <dbReference type="EMBL" id="EFU71234.1"/>
    </source>
</evidence>
<dbReference type="CDD" id="cd03313">
    <property type="entry name" value="enolase"/>
    <property type="match status" value="1"/>
</dbReference>
<feature type="binding site" evidence="10">
    <location>
        <position position="383"/>
    </location>
    <ligand>
        <name>(2R)-2-phosphoglycerate</name>
        <dbReference type="ChEBI" id="CHEBI:58289"/>
    </ligand>
</feature>
<feature type="binding site" evidence="10 13">
    <location>
        <position position="280"/>
    </location>
    <ligand>
        <name>Mg(2+)</name>
        <dbReference type="ChEBI" id="CHEBI:18420"/>
    </ligand>
</feature>
<dbReference type="InterPro" id="IPR036849">
    <property type="entry name" value="Enolase-like_C_sf"/>
</dbReference>
<evidence type="ECO:0000256" key="3">
    <source>
        <dbReference type="ARBA" id="ARBA00012058"/>
    </source>
</evidence>
<comment type="similarity">
    <text evidence="2 10">Belongs to the enolase family.</text>
</comment>
<dbReference type="RefSeq" id="WP_004277998.1">
    <property type="nucleotide sequence ID" value="NZ_GL622227.1"/>
</dbReference>
<feature type="domain" description="Enolase N-terminal" evidence="15">
    <location>
        <begin position="4"/>
        <end position="133"/>
    </location>
</feature>
<dbReference type="GO" id="GO:0006096">
    <property type="term" value="P:glycolytic process"/>
    <property type="evidence" value="ECO:0007669"/>
    <property type="project" value="UniProtKB-UniRule"/>
</dbReference>
<evidence type="ECO:0000256" key="7">
    <source>
        <dbReference type="ARBA" id="ARBA00023152"/>
    </source>
</evidence>
<keyword evidence="7 10" id="KW-0324">Glycolysis</keyword>
<keyword evidence="6 10" id="KW-0460">Magnesium</keyword>
<proteinExistence type="inferred from homology"/>
<feature type="domain" description="Enolase C-terminal TIM barrel" evidence="14">
    <location>
        <begin position="138"/>
        <end position="412"/>
    </location>
</feature>
<feature type="active site" description="Proton acceptor" evidence="10 11">
    <location>
        <position position="332"/>
    </location>
</feature>
<comment type="subcellular location">
    <subcellularLocation>
        <location evidence="10">Cytoplasm</location>
    </subcellularLocation>
    <subcellularLocation>
        <location evidence="10">Secreted</location>
    </subcellularLocation>
    <subcellularLocation>
        <location evidence="10">Cell surface</location>
    </subcellularLocation>
    <text evidence="10">Fractions of enolase are present in both the cytoplasm and on the cell surface.</text>
</comment>
<feature type="binding site" evidence="10">
    <location>
        <position position="361"/>
    </location>
    <ligand>
        <name>(2R)-2-phosphoglycerate</name>
        <dbReference type="ChEBI" id="CHEBI:58289"/>
    </ligand>
</feature>
<sequence length="414" mass="44992">MLIIEDVRAFEVLDSRGNPSVKAEVILSDGSSGSAIVPSGASTGSKEALELRDGEARFGGKGVLKAVSNINENIADEITGLDAFNQTQLDTILRELDGTKNYSKLGANATLGVSMANARAVANSLGMPLYRYLGGANASVLPVPMCNIINGGAHANNSVDFQEYMIMPYGFTSFKEGLRAVCEIYAILKKELANGGHPTALGDEGGFAPNLANNTEPIEFLMTCIKKAGYEKQIKIALDVASTEFYKDGKYHLEGRTFTSDELITRYVELCAKYPICSIEDGLAENDFDGWIKLTKELGNKIQLVGDDLFVTNEEILKEGIEKKMANAILIKPNQIGTLTQTMRTVRLAQRNNYKCIMSHRSGESEDAFIADFAVALNTGQIKTGAPARADRTAKYNRLLEIELENDEYLGEGL</sequence>
<dbReference type="PRINTS" id="PR00148">
    <property type="entry name" value="ENOLASE"/>
</dbReference>
<comment type="function">
    <text evidence="9 10">Catalyzes the reversible conversion of 2-phosphoglycerate (2-PG) into phosphoenolpyruvate (PEP). It is essential for the degradation of carbohydrates via glycolysis.</text>
</comment>
<dbReference type="InterPro" id="IPR020811">
    <property type="entry name" value="Enolase_N"/>
</dbReference>
<dbReference type="GO" id="GO:0005576">
    <property type="term" value="C:extracellular region"/>
    <property type="evidence" value="ECO:0007669"/>
    <property type="project" value="UniProtKB-SubCell"/>
</dbReference>
<dbReference type="SMART" id="SM01192">
    <property type="entry name" value="Enolase_C"/>
    <property type="match status" value="1"/>
</dbReference>
<comment type="catalytic activity">
    <reaction evidence="10">
        <text>(2R)-2-phosphoglycerate = phosphoenolpyruvate + H2O</text>
        <dbReference type="Rhea" id="RHEA:10164"/>
        <dbReference type="ChEBI" id="CHEBI:15377"/>
        <dbReference type="ChEBI" id="CHEBI:58289"/>
        <dbReference type="ChEBI" id="CHEBI:58702"/>
        <dbReference type="EC" id="4.2.1.11"/>
    </reaction>
</comment>
<feature type="binding site" evidence="12">
    <location>
        <position position="307"/>
    </location>
    <ligand>
        <name>substrate</name>
    </ligand>
</feature>
<evidence type="ECO:0000256" key="6">
    <source>
        <dbReference type="ARBA" id="ARBA00022842"/>
    </source>
</evidence>
<dbReference type="SMART" id="SM01193">
    <property type="entry name" value="Enolase_N"/>
    <property type="match status" value="1"/>
</dbReference>
<evidence type="ECO:0000256" key="1">
    <source>
        <dbReference type="ARBA" id="ARBA00005031"/>
    </source>
</evidence>
<accession>A0A828QSX8</accession>
<dbReference type="NCBIfam" id="TIGR01060">
    <property type="entry name" value="eno"/>
    <property type="match status" value="1"/>
</dbReference>
<comment type="pathway">
    <text evidence="1 10">Carbohydrate degradation; glycolysis; pyruvate from D-glyceraldehyde 3-phosphate: step 4/5.</text>
</comment>
<evidence type="ECO:0000313" key="17">
    <source>
        <dbReference type="Proteomes" id="UP000005813"/>
    </source>
</evidence>
<dbReference type="PANTHER" id="PTHR11902">
    <property type="entry name" value="ENOLASE"/>
    <property type="match status" value="1"/>
</dbReference>
<dbReference type="PANTHER" id="PTHR11902:SF1">
    <property type="entry name" value="ENOLASE"/>
    <property type="match status" value="1"/>
</dbReference>
<feature type="binding site" evidence="10 13">
    <location>
        <position position="307"/>
    </location>
    <ligand>
        <name>Mg(2+)</name>
        <dbReference type="ChEBI" id="CHEBI:18420"/>
    </ligand>
</feature>
<feature type="binding site" evidence="12">
    <location>
        <position position="163"/>
    </location>
    <ligand>
        <name>substrate</name>
    </ligand>
</feature>
<dbReference type="Proteomes" id="UP000005813">
    <property type="component" value="Unassembled WGS sequence"/>
</dbReference>
<evidence type="ECO:0000256" key="4">
    <source>
        <dbReference type="ARBA" id="ARBA00017068"/>
    </source>
</evidence>
<organism evidence="16 17">
    <name type="scientific">Campylobacter upsaliensis JV21</name>
    <dbReference type="NCBI Taxonomy" id="888826"/>
    <lineage>
        <taxon>Bacteria</taxon>
        <taxon>Pseudomonadati</taxon>
        <taxon>Campylobacterota</taxon>
        <taxon>Epsilonproteobacteria</taxon>
        <taxon>Campylobacterales</taxon>
        <taxon>Campylobacteraceae</taxon>
        <taxon>Campylobacter</taxon>
    </lineage>
</organism>
<dbReference type="UniPathway" id="UPA00109">
    <property type="reaction ID" value="UER00187"/>
</dbReference>
<evidence type="ECO:0000256" key="9">
    <source>
        <dbReference type="ARBA" id="ARBA00045763"/>
    </source>
</evidence>
<evidence type="ECO:0000259" key="15">
    <source>
        <dbReference type="SMART" id="SM01193"/>
    </source>
</evidence>
<dbReference type="InterPro" id="IPR029017">
    <property type="entry name" value="Enolase-like_N"/>
</dbReference>
<dbReference type="Pfam" id="PF00113">
    <property type="entry name" value="Enolase_C"/>
    <property type="match status" value="1"/>
</dbReference>
<dbReference type="GO" id="GO:0004634">
    <property type="term" value="F:phosphopyruvate hydratase activity"/>
    <property type="evidence" value="ECO:0007669"/>
    <property type="project" value="UniProtKB-UniRule"/>
</dbReference>
<gene>
    <name evidence="10 16" type="primary">eno</name>
    <name evidence="16" type="ORF">HMPREF9400_1458</name>
</gene>
<keyword evidence="5 10" id="KW-0964">Secreted</keyword>
<evidence type="ECO:0000256" key="12">
    <source>
        <dbReference type="PIRSR" id="PIRSR001400-2"/>
    </source>
</evidence>
<dbReference type="HAMAP" id="MF_00318">
    <property type="entry name" value="Enolase"/>
    <property type="match status" value="1"/>
</dbReference>
<evidence type="ECO:0000256" key="10">
    <source>
        <dbReference type="HAMAP-Rule" id="MF_00318"/>
    </source>
</evidence>
<dbReference type="SUPFAM" id="SSF51604">
    <property type="entry name" value="Enolase C-terminal domain-like"/>
    <property type="match status" value="1"/>
</dbReference>
<dbReference type="GO" id="GO:0000287">
    <property type="term" value="F:magnesium ion binding"/>
    <property type="evidence" value="ECO:0007669"/>
    <property type="project" value="UniProtKB-UniRule"/>
</dbReference>
<dbReference type="SFLD" id="SFLDG00178">
    <property type="entry name" value="enolase"/>
    <property type="match status" value="1"/>
</dbReference>
<dbReference type="SFLD" id="SFLDS00001">
    <property type="entry name" value="Enolase"/>
    <property type="match status" value="1"/>
</dbReference>
<feature type="binding site" evidence="12">
    <location>
        <position position="280"/>
    </location>
    <ligand>
        <name>substrate</name>
    </ligand>
</feature>
<evidence type="ECO:0000259" key="14">
    <source>
        <dbReference type="SMART" id="SM01192"/>
    </source>
</evidence>
<dbReference type="InterPro" id="IPR020810">
    <property type="entry name" value="Enolase_C"/>
</dbReference>
<evidence type="ECO:0000256" key="8">
    <source>
        <dbReference type="ARBA" id="ARBA00023239"/>
    </source>
</evidence>
<evidence type="ECO:0000256" key="5">
    <source>
        <dbReference type="ARBA" id="ARBA00022525"/>
    </source>
</evidence>
<dbReference type="EMBL" id="AEPU01000031">
    <property type="protein sequence ID" value="EFU71234.1"/>
    <property type="molecule type" value="Genomic_DNA"/>
</dbReference>
<feature type="binding site" evidence="10">
    <location>
        <position position="332"/>
    </location>
    <ligand>
        <name>(2R)-2-phosphoglycerate</name>
        <dbReference type="ChEBI" id="CHEBI:58289"/>
    </ligand>
</feature>
<dbReference type="AlphaFoldDB" id="A0A828QSX8"/>
<dbReference type="GO" id="GO:0000015">
    <property type="term" value="C:phosphopyruvate hydratase complex"/>
    <property type="evidence" value="ECO:0007669"/>
    <property type="project" value="InterPro"/>
</dbReference>
<comment type="caution">
    <text evidence="16">The sequence shown here is derived from an EMBL/GenBank/DDBJ whole genome shotgun (WGS) entry which is preliminary data.</text>
</comment>
<feature type="binding site" evidence="12">
    <location>
        <position position="154"/>
    </location>
    <ligand>
        <name>substrate</name>
    </ligand>
</feature>
<dbReference type="Gene3D" id="3.30.390.10">
    <property type="entry name" value="Enolase-like, N-terminal domain"/>
    <property type="match status" value="1"/>
</dbReference>
<reference evidence="16 17" key="1">
    <citation type="submission" date="2010-12" db="EMBL/GenBank/DDBJ databases">
        <authorList>
            <person name="Muzny D."/>
            <person name="Qin X."/>
            <person name="Buhay C."/>
            <person name="Dugan-Rocha S."/>
            <person name="Ding Y."/>
            <person name="Chen G."/>
            <person name="Hawes A."/>
            <person name="Holder M."/>
            <person name="Jhangiani S."/>
            <person name="Johnson A."/>
            <person name="Khan Z."/>
            <person name="Li Z."/>
            <person name="Liu W."/>
            <person name="Liu X."/>
            <person name="Perez L."/>
            <person name="Shen H."/>
            <person name="Wang Q."/>
            <person name="Watt J."/>
            <person name="Xi L."/>
            <person name="Xin Y."/>
            <person name="Zhou J."/>
            <person name="Deng J."/>
            <person name="Jiang H."/>
            <person name="Liu Y."/>
            <person name="Qu J."/>
            <person name="Song X.-Z."/>
            <person name="Zhang L."/>
            <person name="Villasana D."/>
            <person name="Johnson A."/>
            <person name="Liu J."/>
            <person name="Liyanage D."/>
            <person name="Lorensuhewa L."/>
            <person name="Robinson T."/>
            <person name="Song A."/>
            <person name="Song B.-B."/>
            <person name="Dinh H."/>
            <person name="Thornton R."/>
            <person name="Coyle M."/>
            <person name="Francisco L."/>
            <person name="Jackson L."/>
            <person name="Javaid M."/>
            <person name="Korchina V."/>
            <person name="Kovar C."/>
            <person name="Mata R."/>
            <person name="Mathew T."/>
            <person name="Ngo R."/>
            <person name="Nguyen L."/>
            <person name="Nguyen N."/>
            <person name="Okwuonu G."/>
            <person name="Ongeri F."/>
            <person name="Pham C."/>
            <person name="Simmons D."/>
            <person name="Wilczek-Boney K."/>
            <person name="Hale W."/>
            <person name="Jakkamsetti A."/>
            <person name="Pham P."/>
            <person name="Ruth R."/>
            <person name="San Lucas F."/>
            <person name="Warren J."/>
            <person name="Zhang J."/>
            <person name="Zhao Z."/>
            <person name="Zhou C."/>
            <person name="Zhu D."/>
            <person name="Lee S."/>
            <person name="Bess C."/>
            <person name="Blankenburg K."/>
            <person name="Forbes L."/>
            <person name="Fu Q."/>
            <person name="Gubbala S."/>
            <person name="Hirani K."/>
            <person name="Jayaseelan J.C."/>
            <person name="Lara F."/>
            <person name="Munidasa M."/>
            <person name="Palculict T."/>
            <person name="Patil S."/>
            <person name="Pu L.-L."/>
            <person name="Saada N."/>
            <person name="Tang L."/>
            <person name="Weissenberger G."/>
            <person name="Zhu Y."/>
            <person name="Hemphill L."/>
            <person name="Shang Y."/>
            <person name="Youmans B."/>
            <person name="Ayvaz T."/>
            <person name="Ross M."/>
            <person name="Santibanez J."/>
            <person name="Aqrawi P."/>
            <person name="Gross S."/>
            <person name="Joshi V."/>
            <person name="Fowler G."/>
            <person name="Nazareth L."/>
            <person name="Reid J."/>
            <person name="Worley K."/>
            <person name="Petrosino J."/>
            <person name="Highlander S."/>
            <person name="Gibbs R."/>
        </authorList>
    </citation>
    <scope>NUCLEOTIDE SEQUENCE [LARGE SCALE GENOMIC DNA]</scope>
    <source>
        <strain evidence="16 17">JV21</strain>
    </source>
</reference>
<dbReference type="Pfam" id="PF03952">
    <property type="entry name" value="Enolase_N"/>
    <property type="match status" value="1"/>
</dbReference>
<feature type="binding site" evidence="10">
    <location>
        <position position="162"/>
    </location>
    <ligand>
        <name>(2R)-2-phosphoglycerate</name>
        <dbReference type="ChEBI" id="CHEBI:58289"/>
    </ligand>
</feature>
<dbReference type="PROSITE" id="PS00164">
    <property type="entry name" value="ENOLASE"/>
    <property type="match status" value="1"/>
</dbReference>
<dbReference type="InterPro" id="IPR000941">
    <property type="entry name" value="Enolase"/>
</dbReference>
<evidence type="ECO:0000256" key="2">
    <source>
        <dbReference type="ARBA" id="ARBA00009604"/>
    </source>
</evidence>
<dbReference type="GO" id="GO:0009986">
    <property type="term" value="C:cell surface"/>
    <property type="evidence" value="ECO:0007669"/>
    <property type="project" value="UniProtKB-SubCell"/>
</dbReference>
<feature type="active site" description="Proton donor" evidence="10 11">
    <location>
        <position position="204"/>
    </location>
</feature>
<dbReference type="EC" id="4.2.1.11" evidence="3 10"/>
<comment type="cofactor">
    <cofactor evidence="13">
        <name>Mg(2+)</name>
        <dbReference type="ChEBI" id="CHEBI:18420"/>
    </cofactor>
    <text evidence="13">Mg(2+) is required for catalysis and for stabilizing the dimer.</text>
</comment>
<evidence type="ECO:0000256" key="13">
    <source>
        <dbReference type="PIRSR" id="PIRSR001400-3"/>
    </source>
</evidence>
<feature type="binding site" evidence="12">
    <location>
        <begin position="359"/>
        <end position="362"/>
    </location>
    <ligand>
        <name>substrate</name>
    </ligand>
</feature>
<keyword evidence="10 13" id="KW-0479">Metal-binding</keyword>
<dbReference type="PIRSF" id="PIRSF001400">
    <property type="entry name" value="Enolase"/>
    <property type="match status" value="1"/>
</dbReference>
<feature type="binding site" evidence="12">
    <location>
        <position position="383"/>
    </location>
    <ligand>
        <name>substrate</name>
    </ligand>
</feature>
<protein>
    <recommendedName>
        <fullName evidence="4 10">Enolase</fullName>
        <ecNumber evidence="3 10">4.2.1.11</ecNumber>
    </recommendedName>
    <alternativeName>
        <fullName evidence="10">2-phospho-D-glycerate hydro-lyase</fullName>
    </alternativeName>
    <alternativeName>
        <fullName evidence="10">2-phosphoglycerate dehydratase</fullName>
    </alternativeName>
</protein>
<name>A0A828QSX8_CAMUP</name>